<dbReference type="InterPro" id="IPR052935">
    <property type="entry name" value="Mg2+_PAP"/>
</dbReference>
<proteinExistence type="predicted"/>
<feature type="region of interest" description="Disordered" evidence="1">
    <location>
        <begin position="232"/>
        <end position="258"/>
    </location>
</feature>
<dbReference type="GO" id="GO:0008195">
    <property type="term" value="F:phosphatidate phosphatase activity"/>
    <property type="evidence" value="ECO:0007669"/>
    <property type="project" value="InterPro"/>
</dbReference>
<reference evidence="3" key="1">
    <citation type="submission" date="2020-02" db="EMBL/GenBank/DDBJ databases">
        <authorList>
            <person name="Meier V. D."/>
        </authorList>
    </citation>
    <scope>NUCLEOTIDE SEQUENCE</scope>
    <source>
        <strain evidence="3">AVDCRST_MAG40</strain>
    </source>
</reference>
<organism evidence="3">
    <name type="scientific">uncultured Gemmatimonadaceae bacterium</name>
    <dbReference type="NCBI Taxonomy" id="246130"/>
    <lineage>
        <taxon>Bacteria</taxon>
        <taxon>Pseudomonadati</taxon>
        <taxon>Gemmatimonadota</taxon>
        <taxon>Gemmatimonadia</taxon>
        <taxon>Gemmatimonadales</taxon>
        <taxon>Gemmatimonadaceae</taxon>
        <taxon>environmental samples</taxon>
    </lineage>
</organism>
<dbReference type="PANTHER" id="PTHR28208">
    <property type="entry name" value="PHOSPHATIDATE PHOSPHATASE APP1"/>
    <property type="match status" value="1"/>
</dbReference>
<dbReference type="AlphaFoldDB" id="A0A6J4KC41"/>
<dbReference type="InterPro" id="IPR019236">
    <property type="entry name" value="APP1_cat"/>
</dbReference>
<gene>
    <name evidence="3" type="ORF">AVDCRST_MAG40-398</name>
</gene>
<dbReference type="EMBL" id="CADCTX010000113">
    <property type="protein sequence ID" value="CAA9301719.1"/>
    <property type="molecule type" value="Genomic_DNA"/>
</dbReference>
<evidence type="ECO:0000259" key="2">
    <source>
        <dbReference type="Pfam" id="PF09949"/>
    </source>
</evidence>
<dbReference type="PANTHER" id="PTHR28208:SF3">
    <property type="entry name" value="PHOSPHATIDATE PHOSPHATASE APP1"/>
    <property type="match status" value="1"/>
</dbReference>
<feature type="domain" description="Phosphatidate phosphatase APP1 catalytic" evidence="2">
    <location>
        <begin position="25"/>
        <end position="185"/>
    </location>
</feature>
<protein>
    <recommendedName>
        <fullName evidence="2">Phosphatidate phosphatase APP1 catalytic domain-containing protein</fullName>
    </recommendedName>
</protein>
<evidence type="ECO:0000313" key="3">
    <source>
        <dbReference type="EMBL" id="CAA9301719.1"/>
    </source>
</evidence>
<feature type="non-terminal residue" evidence="3">
    <location>
        <position position="1"/>
    </location>
</feature>
<evidence type="ECO:0000256" key="1">
    <source>
        <dbReference type="SAM" id="MobiDB-lite"/>
    </source>
</evidence>
<accession>A0A6J4KC41</accession>
<name>A0A6J4KC41_9BACT</name>
<dbReference type="Pfam" id="PF09949">
    <property type="entry name" value="APP1_cat"/>
    <property type="match status" value="1"/>
</dbReference>
<sequence>APPAADGAAARATAQLLVPGPAAGFGVISDIDDTVIQSHVTDFLRAARTVLLENARTRLPFPGVSAFYRALARGTAAHGGAHAAPNPIFYVSSSPWNLHDMIADFMAVQRIPVGPLLLRDWDIDRGMLGTGRHHGHKSALVREIFDAYPTLPFILVGDSGEQDPEIYRAVVHDYPGRVLAVYIRNVTPGADRTAAIRLLADEVHAAGSTLVLADDTMAAARHAAERGWIDPAALPAVAEDKREDEGTAPGKEPAPGVP</sequence>